<organism evidence="2 3">
    <name type="scientific">Neovison vison</name>
    <name type="common">American mink</name>
    <name type="synonym">Mustela vison</name>
    <dbReference type="NCBI Taxonomy" id="452646"/>
    <lineage>
        <taxon>Eukaryota</taxon>
        <taxon>Metazoa</taxon>
        <taxon>Chordata</taxon>
        <taxon>Craniata</taxon>
        <taxon>Vertebrata</taxon>
        <taxon>Euteleostomi</taxon>
        <taxon>Mammalia</taxon>
        <taxon>Eutheria</taxon>
        <taxon>Laurasiatheria</taxon>
        <taxon>Carnivora</taxon>
        <taxon>Caniformia</taxon>
        <taxon>Musteloidea</taxon>
        <taxon>Mustelidae</taxon>
        <taxon>Mustelinae</taxon>
        <taxon>Neogale</taxon>
    </lineage>
</organism>
<evidence type="ECO:0000256" key="1">
    <source>
        <dbReference type="SAM" id="SignalP"/>
    </source>
</evidence>
<proteinExistence type="predicted"/>
<protein>
    <submittedName>
        <fullName evidence="2">Uncharacterized protein</fullName>
    </submittedName>
</protein>
<reference evidence="2" key="1">
    <citation type="submission" date="2025-08" db="UniProtKB">
        <authorList>
            <consortium name="Ensembl"/>
        </authorList>
    </citation>
    <scope>IDENTIFICATION</scope>
</reference>
<dbReference type="Ensembl" id="ENSNVIT00000034348.1">
    <property type="protein sequence ID" value="ENSNVIP00000029642.1"/>
    <property type="gene ID" value="ENSNVIG00000022863.1"/>
</dbReference>
<feature type="signal peptide" evidence="1">
    <location>
        <begin position="1"/>
        <end position="36"/>
    </location>
</feature>
<name>A0A8C7BXV6_NEOVI</name>
<accession>A0A8C7BXV6</accession>
<dbReference type="Proteomes" id="UP000694425">
    <property type="component" value="Unplaced"/>
</dbReference>
<keyword evidence="3" id="KW-1185">Reference proteome</keyword>
<dbReference type="AlphaFoldDB" id="A0A8C7BXV6"/>
<feature type="chain" id="PRO_5034320905" evidence="1">
    <location>
        <begin position="37"/>
        <end position="85"/>
    </location>
</feature>
<evidence type="ECO:0000313" key="2">
    <source>
        <dbReference type="Ensembl" id="ENSNVIP00000029642.1"/>
    </source>
</evidence>
<evidence type="ECO:0000313" key="3">
    <source>
        <dbReference type="Proteomes" id="UP000694425"/>
    </source>
</evidence>
<reference evidence="2" key="2">
    <citation type="submission" date="2025-09" db="UniProtKB">
        <authorList>
            <consortium name="Ensembl"/>
        </authorList>
    </citation>
    <scope>IDENTIFICATION</scope>
</reference>
<sequence length="85" mass="8681">PGWRPGRRPHTSLAEGPVLVLLLAQWLWTVPGGGVARRGQPVGPQWMGKGLPTRSVGSVRAVDGAGGVGCAVQATGPELSVSLCC</sequence>
<keyword evidence="1" id="KW-0732">Signal</keyword>